<name>A0ABN8NC72_9CNID</name>
<dbReference type="Proteomes" id="UP001159405">
    <property type="component" value="Unassembled WGS sequence"/>
</dbReference>
<comment type="caution">
    <text evidence="2">The sequence shown here is derived from an EMBL/GenBank/DDBJ whole genome shotgun (WGS) entry which is preliminary data.</text>
</comment>
<proteinExistence type="predicted"/>
<evidence type="ECO:0000313" key="2">
    <source>
        <dbReference type="EMBL" id="CAH3046564.1"/>
    </source>
</evidence>
<feature type="compositionally biased region" description="Polar residues" evidence="1">
    <location>
        <begin position="94"/>
        <end position="113"/>
    </location>
</feature>
<evidence type="ECO:0000313" key="3">
    <source>
        <dbReference type="Proteomes" id="UP001159405"/>
    </source>
</evidence>
<accession>A0ABN8NC72</accession>
<keyword evidence="3" id="KW-1185">Reference proteome</keyword>
<reference evidence="2 3" key="1">
    <citation type="submission" date="2022-05" db="EMBL/GenBank/DDBJ databases">
        <authorList>
            <consortium name="Genoscope - CEA"/>
            <person name="William W."/>
        </authorList>
    </citation>
    <scope>NUCLEOTIDE SEQUENCE [LARGE SCALE GENOMIC DNA]</scope>
</reference>
<protein>
    <submittedName>
        <fullName evidence="2">Uncharacterized protein</fullName>
    </submittedName>
</protein>
<dbReference type="EMBL" id="CALNXK010000014">
    <property type="protein sequence ID" value="CAH3046564.1"/>
    <property type="molecule type" value="Genomic_DNA"/>
</dbReference>
<gene>
    <name evidence="2" type="ORF">PLOB_00008162</name>
</gene>
<evidence type="ECO:0000256" key="1">
    <source>
        <dbReference type="SAM" id="MobiDB-lite"/>
    </source>
</evidence>
<feature type="region of interest" description="Disordered" evidence="1">
    <location>
        <begin position="82"/>
        <end position="140"/>
    </location>
</feature>
<sequence length="140" mass="15439">MSAGGSKRYGSGRRVLSPGSFVRSIEKRSDSRSSWLKSHGRIYVCRDILDTFKTLKAQCVFSTDTALLQHLLSFEMRRQQSLKAKQAMKKSTEESSAVQQPQADDSNFHTSTPVKRGQYDGSVIAPPVESPVAGMAGDNR</sequence>
<organism evidence="2 3">
    <name type="scientific">Porites lobata</name>
    <dbReference type="NCBI Taxonomy" id="104759"/>
    <lineage>
        <taxon>Eukaryota</taxon>
        <taxon>Metazoa</taxon>
        <taxon>Cnidaria</taxon>
        <taxon>Anthozoa</taxon>
        <taxon>Hexacorallia</taxon>
        <taxon>Scleractinia</taxon>
        <taxon>Fungiina</taxon>
        <taxon>Poritidae</taxon>
        <taxon>Porites</taxon>
    </lineage>
</organism>